<gene>
    <name evidence="2" type="ORF">VAS14_04043</name>
</gene>
<evidence type="ECO:0000313" key="2">
    <source>
        <dbReference type="EMBL" id="EAS64858.1"/>
    </source>
</evidence>
<proteinExistence type="predicted"/>
<accession>Q1ZSW9</accession>
<protein>
    <submittedName>
        <fullName evidence="2">Uncharacterized protein</fullName>
    </submittedName>
</protein>
<feature type="region of interest" description="Disordered" evidence="1">
    <location>
        <begin position="54"/>
        <end position="79"/>
    </location>
</feature>
<dbReference type="AlphaFoldDB" id="Q1ZSW9"/>
<dbReference type="HOGENOM" id="CLU_2207564_0_0_6"/>
<dbReference type="Proteomes" id="UP000001603">
    <property type="component" value="Unassembled WGS sequence"/>
</dbReference>
<reference evidence="2 3" key="1">
    <citation type="journal article" date="2009" name="Proc. Natl. Acad. Sci. U.S.A.">
        <title>The genomic basis of trophic strategy in marine bacteria.</title>
        <authorList>
            <person name="Lauro F.M."/>
            <person name="McDougald D."/>
            <person name="Thomas T."/>
            <person name="Williams T.J."/>
            <person name="Egan S."/>
            <person name="Rice S."/>
            <person name="DeMaere M.Z."/>
            <person name="Ting L."/>
            <person name="Ertan H."/>
            <person name="Johnson J."/>
            <person name="Ferriera S."/>
            <person name="Lapidus A."/>
            <person name="Anderson I."/>
            <person name="Kyrpides N."/>
            <person name="Munk A.C."/>
            <person name="Detter C."/>
            <person name="Han C.S."/>
            <person name="Brown M.V."/>
            <person name="Robb F.T."/>
            <person name="Kjelleberg S."/>
            <person name="Cavicchioli R."/>
        </authorList>
    </citation>
    <scope>NUCLEOTIDE SEQUENCE [LARGE SCALE GENOMIC DNA]</scope>
    <source>
        <strain evidence="2 3">S14</strain>
    </source>
</reference>
<sequence length="107" mass="11550">MQTGTYGVLKSQKRKFGETEALDMDHQPSFAAQVAAREAAFGRTLTKAERSALKANTPAVASPRKIHQQTSPTYGGRNTPARIAEDAADLGSAAARDRTIFNEAMRN</sequence>
<comment type="caution">
    <text evidence="2">The sequence shown here is derived from an EMBL/GenBank/DDBJ whole genome shotgun (WGS) entry which is preliminary data.</text>
</comment>
<evidence type="ECO:0000256" key="1">
    <source>
        <dbReference type="SAM" id="MobiDB-lite"/>
    </source>
</evidence>
<organism evidence="2 3">
    <name type="scientific">Photobacterium angustum (strain S14 / CCUG 15956)</name>
    <name type="common">Vibrio sp. (strain S14 / CCUG 15956)</name>
    <dbReference type="NCBI Taxonomy" id="314292"/>
    <lineage>
        <taxon>Bacteria</taxon>
        <taxon>Pseudomonadati</taxon>
        <taxon>Pseudomonadota</taxon>
        <taxon>Gammaproteobacteria</taxon>
        <taxon>Vibrionales</taxon>
        <taxon>Vibrionaceae</taxon>
        <taxon>Photobacterium</taxon>
    </lineage>
</organism>
<evidence type="ECO:0000313" key="3">
    <source>
        <dbReference type="Proteomes" id="UP000001603"/>
    </source>
</evidence>
<dbReference type="eggNOG" id="COG3210">
    <property type="taxonomic scope" value="Bacteria"/>
</dbReference>
<name>Q1ZSW9_PHOAS</name>
<dbReference type="EMBL" id="AAOJ01000002">
    <property type="protein sequence ID" value="EAS64858.1"/>
    <property type="molecule type" value="Genomic_DNA"/>
</dbReference>